<reference evidence="13 14" key="1">
    <citation type="submission" date="2020-08" db="EMBL/GenBank/DDBJ databases">
        <title>Above-ground endophytic microbial communities from plants in different locations in the United States.</title>
        <authorList>
            <person name="Frank C."/>
        </authorList>
    </citation>
    <scope>NUCLEOTIDE SEQUENCE [LARGE SCALE GENOMIC DNA]</scope>
    <source>
        <strain evidence="13 14">WP4_2_2</strain>
    </source>
</reference>
<evidence type="ECO:0000256" key="5">
    <source>
        <dbReference type="ARBA" id="ARBA00022496"/>
    </source>
</evidence>
<evidence type="ECO:0000256" key="11">
    <source>
        <dbReference type="ARBA" id="ARBA00023136"/>
    </source>
</evidence>
<evidence type="ECO:0000256" key="2">
    <source>
        <dbReference type="ARBA" id="ARBA00005417"/>
    </source>
</evidence>
<dbReference type="CDD" id="cd03214">
    <property type="entry name" value="ABC_Iron-Siderophores_B12_Hemin"/>
    <property type="match status" value="1"/>
</dbReference>
<keyword evidence="6" id="KW-0997">Cell inner membrane</keyword>
<evidence type="ECO:0000256" key="3">
    <source>
        <dbReference type="ARBA" id="ARBA00022448"/>
    </source>
</evidence>
<dbReference type="InterPro" id="IPR027417">
    <property type="entry name" value="P-loop_NTPase"/>
</dbReference>
<evidence type="ECO:0000256" key="7">
    <source>
        <dbReference type="ARBA" id="ARBA00022741"/>
    </source>
</evidence>
<gene>
    <name evidence="13" type="ORF">F4827_001757</name>
</gene>
<sequence>MNEVQAAAALRAENLSVRLGVRTVLDGLSVAFEAGRITALCGPNGCGKSTLLRSLGGLLKPAGGEVWLDGRPLGGFAPRERARRLAMLAQNPLVPEGMLVEELVATGRYCYTGIGARPGPEDRAAIERAIERTQLQALRKRDLVHLSGGERQRAFIAMALAQGGRVLLLDEPTTFLDIHHQVEVLTLIRDLAREMSLTVVWVLHDLNQAAFFSDEIMLMKDGRIRARGAPETIMQPDVLEAVFETPMRRLTVDGEAICLPRMAP</sequence>
<evidence type="ECO:0000256" key="10">
    <source>
        <dbReference type="ARBA" id="ARBA00023065"/>
    </source>
</evidence>
<accession>A0A7W9WRW6</accession>
<name>A0A7W9WRW6_9BURK</name>
<keyword evidence="10" id="KW-0406">Ion transport</keyword>
<dbReference type="PROSITE" id="PS50893">
    <property type="entry name" value="ABC_TRANSPORTER_2"/>
    <property type="match status" value="1"/>
</dbReference>
<comment type="similarity">
    <text evidence="2">Belongs to the ABC transporter superfamily.</text>
</comment>
<evidence type="ECO:0000256" key="9">
    <source>
        <dbReference type="ARBA" id="ARBA00023004"/>
    </source>
</evidence>
<protein>
    <submittedName>
        <fullName evidence="13">Iron complex transport system ATP-binding protein</fullName>
    </submittedName>
</protein>
<dbReference type="SUPFAM" id="SSF52540">
    <property type="entry name" value="P-loop containing nucleoside triphosphate hydrolases"/>
    <property type="match status" value="1"/>
</dbReference>
<dbReference type="InterPro" id="IPR017871">
    <property type="entry name" value="ABC_transporter-like_CS"/>
</dbReference>
<dbReference type="GO" id="GO:0005524">
    <property type="term" value="F:ATP binding"/>
    <property type="evidence" value="ECO:0007669"/>
    <property type="project" value="UniProtKB-KW"/>
</dbReference>
<keyword evidence="3" id="KW-0813">Transport</keyword>
<dbReference type="AlphaFoldDB" id="A0A7W9WRW6"/>
<dbReference type="PROSITE" id="PS00211">
    <property type="entry name" value="ABC_TRANSPORTER_1"/>
    <property type="match status" value="1"/>
</dbReference>
<dbReference type="InterPro" id="IPR003593">
    <property type="entry name" value="AAA+_ATPase"/>
</dbReference>
<dbReference type="Gene3D" id="3.40.50.300">
    <property type="entry name" value="P-loop containing nucleotide triphosphate hydrolases"/>
    <property type="match status" value="1"/>
</dbReference>
<dbReference type="Proteomes" id="UP000571554">
    <property type="component" value="Unassembled WGS sequence"/>
</dbReference>
<comment type="subcellular location">
    <subcellularLocation>
        <location evidence="1">Cell membrane</location>
        <topology evidence="1">Peripheral membrane protein</topology>
    </subcellularLocation>
</comment>
<evidence type="ECO:0000256" key="1">
    <source>
        <dbReference type="ARBA" id="ARBA00004202"/>
    </source>
</evidence>
<evidence type="ECO:0000256" key="6">
    <source>
        <dbReference type="ARBA" id="ARBA00022519"/>
    </source>
</evidence>
<evidence type="ECO:0000313" key="13">
    <source>
        <dbReference type="EMBL" id="MBB6101909.1"/>
    </source>
</evidence>
<keyword evidence="4" id="KW-1003">Cell membrane</keyword>
<evidence type="ECO:0000313" key="14">
    <source>
        <dbReference type="Proteomes" id="UP000571554"/>
    </source>
</evidence>
<evidence type="ECO:0000259" key="12">
    <source>
        <dbReference type="PROSITE" id="PS50893"/>
    </source>
</evidence>
<dbReference type="PANTHER" id="PTHR42771:SF2">
    <property type="entry name" value="IRON(3+)-HYDROXAMATE IMPORT ATP-BINDING PROTEIN FHUC"/>
    <property type="match status" value="1"/>
</dbReference>
<keyword evidence="14" id="KW-1185">Reference proteome</keyword>
<dbReference type="EMBL" id="JACHBW010000004">
    <property type="protein sequence ID" value="MBB6101909.1"/>
    <property type="molecule type" value="Genomic_DNA"/>
</dbReference>
<comment type="caution">
    <text evidence="13">The sequence shown here is derived from an EMBL/GenBank/DDBJ whole genome shotgun (WGS) entry which is preliminary data.</text>
</comment>
<keyword evidence="7" id="KW-0547">Nucleotide-binding</keyword>
<keyword evidence="5" id="KW-0410">Iron transport</keyword>
<feature type="domain" description="ABC transporter" evidence="12">
    <location>
        <begin position="10"/>
        <end position="246"/>
    </location>
</feature>
<dbReference type="GO" id="GO:0006826">
    <property type="term" value="P:iron ion transport"/>
    <property type="evidence" value="ECO:0007669"/>
    <property type="project" value="UniProtKB-KW"/>
</dbReference>
<dbReference type="GO" id="GO:0005886">
    <property type="term" value="C:plasma membrane"/>
    <property type="evidence" value="ECO:0007669"/>
    <property type="project" value="UniProtKB-SubCell"/>
</dbReference>
<dbReference type="InterPro" id="IPR003439">
    <property type="entry name" value="ABC_transporter-like_ATP-bd"/>
</dbReference>
<dbReference type="Pfam" id="PF00005">
    <property type="entry name" value="ABC_tran"/>
    <property type="match status" value="1"/>
</dbReference>
<dbReference type="GO" id="GO:0016887">
    <property type="term" value="F:ATP hydrolysis activity"/>
    <property type="evidence" value="ECO:0007669"/>
    <property type="project" value="InterPro"/>
</dbReference>
<dbReference type="InterPro" id="IPR051535">
    <property type="entry name" value="Siderophore_ABC-ATPase"/>
</dbReference>
<dbReference type="PANTHER" id="PTHR42771">
    <property type="entry name" value="IRON(3+)-HYDROXAMATE IMPORT ATP-BINDING PROTEIN FHUC"/>
    <property type="match status" value="1"/>
</dbReference>
<keyword evidence="8 13" id="KW-0067">ATP-binding</keyword>
<keyword evidence="11" id="KW-0472">Membrane</keyword>
<proteinExistence type="inferred from homology"/>
<organism evidence="13 14">
    <name type="scientific">Paraburkholderia bannensis</name>
    <dbReference type="NCBI Taxonomy" id="765414"/>
    <lineage>
        <taxon>Bacteria</taxon>
        <taxon>Pseudomonadati</taxon>
        <taxon>Pseudomonadota</taxon>
        <taxon>Betaproteobacteria</taxon>
        <taxon>Burkholderiales</taxon>
        <taxon>Burkholderiaceae</taxon>
        <taxon>Paraburkholderia</taxon>
    </lineage>
</organism>
<evidence type="ECO:0000256" key="4">
    <source>
        <dbReference type="ARBA" id="ARBA00022475"/>
    </source>
</evidence>
<dbReference type="FunFam" id="3.40.50.300:FF:000134">
    <property type="entry name" value="Iron-enterobactin ABC transporter ATP-binding protein"/>
    <property type="match status" value="1"/>
</dbReference>
<evidence type="ECO:0000256" key="8">
    <source>
        <dbReference type="ARBA" id="ARBA00022840"/>
    </source>
</evidence>
<keyword evidence="9" id="KW-0408">Iron</keyword>
<dbReference type="SMART" id="SM00382">
    <property type="entry name" value="AAA"/>
    <property type="match status" value="1"/>
</dbReference>
<dbReference type="RefSeq" id="WP_260175064.1">
    <property type="nucleotide sequence ID" value="NZ_JACHBW010000004.1"/>
</dbReference>